<feature type="compositionally biased region" description="Low complexity" evidence="7">
    <location>
        <begin position="21"/>
        <end position="39"/>
    </location>
</feature>
<proteinExistence type="inferred from homology"/>
<evidence type="ECO:0000313" key="9">
    <source>
        <dbReference type="Proteomes" id="UP000694406"/>
    </source>
</evidence>
<dbReference type="GO" id="GO:0006260">
    <property type="term" value="P:DNA replication"/>
    <property type="evidence" value="ECO:0007669"/>
    <property type="project" value="UniProtKB-KW"/>
</dbReference>
<evidence type="ECO:0000256" key="6">
    <source>
        <dbReference type="ARBA" id="ARBA00038447"/>
    </source>
</evidence>
<evidence type="ECO:0000256" key="4">
    <source>
        <dbReference type="ARBA" id="ARBA00023242"/>
    </source>
</evidence>
<evidence type="ECO:0000256" key="1">
    <source>
        <dbReference type="ARBA" id="ARBA00004123"/>
    </source>
</evidence>
<evidence type="ECO:0000256" key="2">
    <source>
        <dbReference type="ARBA" id="ARBA00022705"/>
    </source>
</evidence>
<dbReference type="PANTHER" id="PTHR28605:SF1">
    <property type="entry name" value="CHROMOSOME TRANSMISSION FIDELITY FACTOR 8"/>
    <property type="match status" value="1"/>
</dbReference>
<dbReference type="Ensembl" id="ENSLLTT00000007963.1">
    <property type="protein sequence ID" value="ENSLLTP00000007679.1"/>
    <property type="gene ID" value="ENSLLTG00000005819.1"/>
</dbReference>
<dbReference type="PANTHER" id="PTHR28605">
    <property type="entry name" value="CTF8, CHROMOSOME TRANSMISSION FIDELITY FACTOR 8 HOMOLOG (S. CEREVISIAE)"/>
    <property type="match status" value="1"/>
</dbReference>
<comment type="subcellular location">
    <subcellularLocation>
        <location evidence="1">Nucleus</location>
    </subcellularLocation>
</comment>
<evidence type="ECO:0000256" key="7">
    <source>
        <dbReference type="SAM" id="MobiDB-lite"/>
    </source>
</evidence>
<evidence type="ECO:0000256" key="3">
    <source>
        <dbReference type="ARBA" id="ARBA00023125"/>
    </source>
</evidence>
<keyword evidence="4" id="KW-0539">Nucleus</keyword>
<keyword evidence="9" id="KW-1185">Reference proteome</keyword>
<dbReference type="GO" id="GO:0007064">
    <property type="term" value="P:mitotic sister chromatid cohesion"/>
    <property type="evidence" value="ECO:0007669"/>
    <property type="project" value="InterPro"/>
</dbReference>
<evidence type="ECO:0000313" key="8">
    <source>
        <dbReference type="Ensembl" id="ENSLLTP00000007679.1"/>
    </source>
</evidence>
<organism evidence="8 9">
    <name type="scientific">Laticauda laticaudata</name>
    <name type="common">Blue-ringed sea krait</name>
    <name type="synonym">Blue-lipped sea krait</name>
    <dbReference type="NCBI Taxonomy" id="8630"/>
    <lineage>
        <taxon>Eukaryota</taxon>
        <taxon>Metazoa</taxon>
        <taxon>Chordata</taxon>
        <taxon>Craniata</taxon>
        <taxon>Vertebrata</taxon>
        <taxon>Euteleostomi</taxon>
        <taxon>Lepidosauria</taxon>
        <taxon>Squamata</taxon>
        <taxon>Bifurcata</taxon>
        <taxon>Unidentata</taxon>
        <taxon>Episquamata</taxon>
        <taxon>Toxicofera</taxon>
        <taxon>Serpentes</taxon>
        <taxon>Colubroidea</taxon>
        <taxon>Elapidae</taxon>
        <taxon>Laticaudinae</taxon>
        <taxon>Laticauda</taxon>
    </lineage>
</organism>
<dbReference type="GO" id="GO:0031390">
    <property type="term" value="C:Ctf18 RFC-like complex"/>
    <property type="evidence" value="ECO:0007669"/>
    <property type="project" value="InterPro"/>
</dbReference>
<keyword evidence="3" id="KW-0238">DNA-binding</keyword>
<dbReference type="AlphaFoldDB" id="A0A8C5RSP2"/>
<protein>
    <recommendedName>
        <fullName evidence="10">Chromosome transmission fidelity protein 8 homolog</fullName>
    </recommendedName>
</protein>
<keyword evidence="5" id="KW-0131">Cell cycle</keyword>
<name>A0A8C5RSP2_LATLA</name>
<feature type="region of interest" description="Disordered" evidence="7">
    <location>
        <begin position="1"/>
        <end position="80"/>
    </location>
</feature>
<dbReference type="Pfam" id="PF09696">
    <property type="entry name" value="Ctf8"/>
    <property type="match status" value="1"/>
</dbReference>
<dbReference type="GO" id="GO:0003677">
    <property type="term" value="F:DNA binding"/>
    <property type="evidence" value="ECO:0007669"/>
    <property type="project" value="UniProtKB-KW"/>
</dbReference>
<reference evidence="8" key="1">
    <citation type="submission" date="2025-08" db="UniProtKB">
        <authorList>
            <consortium name="Ensembl"/>
        </authorList>
    </citation>
    <scope>IDENTIFICATION</scope>
</reference>
<evidence type="ECO:0000256" key="5">
    <source>
        <dbReference type="ARBA" id="ARBA00023306"/>
    </source>
</evidence>
<evidence type="ECO:0008006" key="10">
    <source>
        <dbReference type="Google" id="ProtNLM"/>
    </source>
</evidence>
<dbReference type="Proteomes" id="UP000694406">
    <property type="component" value="Unplaced"/>
</dbReference>
<keyword evidence="2" id="KW-0235">DNA replication</keyword>
<comment type="similarity">
    <text evidence="6">Belongs to the CTF8 family.</text>
</comment>
<accession>A0A8C5RSP2</accession>
<dbReference type="InterPro" id="IPR018607">
    <property type="entry name" value="Ctf8"/>
</dbReference>
<reference evidence="8" key="2">
    <citation type="submission" date="2025-09" db="UniProtKB">
        <authorList>
            <consortium name="Ensembl"/>
        </authorList>
    </citation>
    <scope>IDENTIFICATION</scope>
</reference>
<sequence length="177" mass="18247">MLQRGPPKASSEPFTRSLCRSYSSTAPPSPAPKSRSPAAQHSASGARASWPGITCGRHRPRQGGRPGSAPRPPARPPAGRTAHLLLGAVGLQVEELHGAVEAGGGQGAPVLVVGHHVLYGKAVRLEKAVAVLRRGAAAAAAEDPRGPAAYEVAALVRTKLLFKTRPKPIVPSAPRKA</sequence>